<feature type="compositionally biased region" description="Basic and acidic residues" evidence="1">
    <location>
        <begin position="275"/>
        <end position="295"/>
    </location>
</feature>
<evidence type="ECO:0000313" key="4">
    <source>
        <dbReference type="Proteomes" id="UP000243498"/>
    </source>
</evidence>
<dbReference type="OrthoDB" id="3925971at2759"/>
<evidence type="ECO:0000313" key="3">
    <source>
        <dbReference type="EMBL" id="OAA51584.1"/>
    </source>
</evidence>
<feature type="region of interest" description="Disordered" evidence="1">
    <location>
        <begin position="275"/>
        <end position="315"/>
    </location>
</feature>
<proteinExistence type="predicted"/>
<feature type="region of interest" description="Disordered" evidence="1">
    <location>
        <begin position="100"/>
        <end position="120"/>
    </location>
</feature>
<reference evidence="3 4" key="1">
    <citation type="journal article" date="2016" name="Genome Biol. Evol.">
        <title>Divergent and convergent evolution of fungal pathogenicity.</title>
        <authorList>
            <person name="Shang Y."/>
            <person name="Xiao G."/>
            <person name="Zheng P."/>
            <person name="Cen K."/>
            <person name="Zhan S."/>
            <person name="Wang C."/>
        </authorList>
    </citation>
    <scope>NUCLEOTIDE SEQUENCE [LARGE SCALE GENOMIC DNA]</scope>
    <source>
        <strain evidence="3 4">RCEF 4871</strain>
    </source>
</reference>
<evidence type="ECO:0000259" key="2">
    <source>
        <dbReference type="Pfam" id="PF05347"/>
    </source>
</evidence>
<dbReference type="Pfam" id="PF05347">
    <property type="entry name" value="Complex1_LYR"/>
    <property type="match status" value="1"/>
</dbReference>
<accession>A0A167KDK6</accession>
<keyword evidence="4" id="KW-1185">Reference proteome</keyword>
<protein>
    <recommendedName>
        <fullName evidence="2">Complex 1 LYR protein domain-containing protein</fullName>
    </recommendedName>
</protein>
<feature type="domain" description="Complex 1 LYR protein" evidence="2">
    <location>
        <begin position="18"/>
        <end position="78"/>
    </location>
</feature>
<dbReference type="AlphaFoldDB" id="A0A167KDK6"/>
<evidence type="ECO:0000256" key="1">
    <source>
        <dbReference type="SAM" id="MobiDB-lite"/>
    </source>
</evidence>
<gene>
    <name evidence="3" type="ORF">NOR_00177</name>
</gene>
<organism evidence="3 4">
    <name type="scientific">Metarhizium rileyi (strain RCEF 4871)</name>
    <name type="common">Nomuraea rileyi</name>
    <dbReference type="NCBI Taxonomy" id="1649241"/>
    <lineage>
        <taxon>Eukaryota</taxon>
        <taxon>Fungi</taxon>
        <taxon>Dikarya</taxon>
        <taxon>Ascomycota</taxon>
        <taxon>Pezizomycotina</taxon>
        <taxon>Sordariomycetes</taxon>
        <taxon>Hypocreomycetidae</taxon>
        <taxon>Hypocreales</taxon>
        <taxon>Clavicipitaceae</taxon>
        <taxon>Metarhizium</taxon>
    </lineage>
</organism>
<comment type="caution">
    <text evidence="3">The sequence shown here is derived from an EMBL/GenBank/DDBJ whole genome shotgun (WGS) entry which is preliminary data.</text>
</comment>
<dbReference type="Proteomes" id="UP000243498">
    <property type="component" value="Unassembled WGS sequence"/>
</dbReference>
<dbReference type="STRING" id="1081105.A0A167KDK6"/>
<name>A0A167KDK6_METRR</name>
<sequence>MYRSRFIPARNSRHRIATLSLYRALLRSASKMNMPHDAHNAVPKDSAARAIRKAFVKNRAYTSHRLVYASMVAGYKFLALLSKAQKPGSPEHNQVMAHLRSRNDLARPQPKPETPAQPRETFLKKEYDQDGRPVYKPNYVPHIFKTRIPSVCATADGQPFLRLKKPQPEGLSRMLGQRGKVFVKKIRKVISLDEGMGWDATQEDYWDELVAKQMRAEKVGCESERAVQNRGTQDAITSSYSWSVKLSRLWWEWKIERIWGDWNARGEALNQLVEEQRRGQMEREEGTTSEPREDSSNDGNASTHELEPPPNVGVFTSAHLPLMTSVSPVFAKQIARYKDQPGEPVDPFIEPVWKALVQAQTGRLLKWNNGTATGREREPIARK</sequence>
<dbReference type="InterPro" id="IPR008011">
    <property type="entry name" value="Complex1_LYR_dom"/>
</dbReference>
<dbReference type="EMBL" id="AZHC01000001">
    <property type="protein sequence ID" value="OAA51584.1"/>
    <property type="molecule type" value="Genomic_DNA"/>
</dbReference>
<dbReference type="OMA" id="KKSTQHR"/>